<proteinExistence type="predicted"/>
<dbReference type="Pfam" id="PF09949">
    <property type="entry name" value="APP1_cat"/>
    <property type="match status" value="1"/>
</dbReference>
<dbReference type="PANTHER" id="PTHR28208:SF3">
    <property type="entry name" value="PHOSPHATIDATE PHOSPHATASE APP1"/>
    <property type="match status" value="1"/>
</dbReference>
<gene>
    <name evidence="2" type="ORF">MNB_SV-3-1329</name>
</gene>
<dbReference type="AlphaFoldDB" id="A0A1W1CSD8"/>
<feature type="domain" description="Phosphatidate phosphatase APP1 catalytic" evidence="1">
    <location>
        <begin position="97"/>
        <end position="251"/>
    </location>
</feature>
<name>A0A1W1CSD8_9ZZZZ</name>
<dbReference type="EMBL" id="FPHI01000040">
    <property type="protein sequence ID" value="SFV68607.1"/>
    <property type="molecule type" value="Genomic_DNA"/>
</dbReference>
<reference evidence="2" key="1">
    <citation type="submission" date="2016-10" db="EMBL/GenBank/DDBJ databases">
        <authorList>
            <person name="de Groot N.N."/>
        </authorList>
    </citation>
    <scope>NUCLEOTIDE SEQUENCE</scope>
</reference>
<evidence type="ECO:0000259" key="1">
    <source>
        <dbReference type="Pfam" id="PF09949"/>
    </source>
</evidence>
<organism evidence="2">
    <name type="scientific">hydrothermal vent metagenome</name>
    <dbReference type="NCBI Taxonomy" id="652676"/>
    <lineage>
        <taxon>unclassified sequences</taxon>
        <taxon>metagenomes</taxon>
        <taxon>ecological metagenomes</taxon>
    </lineage>
</organism>
<evidence type="ECO:0000313" key="2">
    <source>
        <dbReference type="EMBL" id="SFV68607.1"/>
    </source>
</evidence>
<dbReference type="PANTHER" id="PTHR28208">
    <property type="entry name" value="PHOSPHATIDATE PHOSPHATASE APP1"/>
    <property type="match status" value="1"/>
</dbReference>
<sequence>MEKKKEFKEVKKDDGWFRNVWRRLREVEGDELESKNIIATIGHENFQTKGDNEGYFEFNIGTKKALESGYKTIDLNIENNPNIHKTTATIIGSEPLVGIISDFDDTMIVSDVTNKIKLGLNTMFKNYKQRTVVLSMLERFNKILAQNPKGSPSTLFVLSGSPQQLFIPVKSFLDYYHFPKRVLILKKAHGENKDPLTDQFAYKTQKIERLIKLYPNMKWVMFGDSGEKDLEVYKAMKAKYPRKVLRYYIRDVDSGKIKEYNQI</sequence>
<accession>A0A1W1CSD8</accession>
<protein>
    <recommendedName>
        <fullName evidence="1">Phosphatidate phosphatase APP1 catalytic domain-containing protein</fullName>
    </recommendedName>
</protein>
<dbReference type="InterPro" id="IPR019236">
    <property type="entry name" value="APP1_cat"/>
</dbReference>
<dbReference type="GO" id="GO:0008195">
    <property type="term" value="F:phosphatidate phosphatase activity"/>
    <property type="evidence" value="ECO:0007669"/>
    <property type="project" value="InterPro"/>
</dbReference>
<dbReference type="InterPro" id="IPR052935">
    <property type="entry name" value="Mg2+_PAP"/>
</dbReference>